<feature type="compositionally biased region" description="Low complexity" evidence="1">
    <location>
        <begin position="314"/>
        <end position="327"/>
    </location>
</feature>
<proteinExistence type="predicted"/>
<feature type="transmembrane region" description="Helical" evidence="2">
    <location>
        <begin position="167"/>
        <end position="190"/>
    </location>
</feature>
<keyword evidence="2" id="KW-1133">Transmembrane helix</keyword>
<dbReference type="AlphaFoldDB" id="A0A4Z1P931"/>
<feature type="region of interest" description="Disordered" evidence="1">
    <location>
        <begin position="243"/>
        <end position="279"/>
    </location>
</feature>
<keyword evidence="2" id="KW-0812">Transmembrane</keyword>
<keyword evidence="2" id="KW-0472">Membrane</keyword>
<evidence type="ECO:0000256" key="2">
    <source>
        <dbReference type="SAM" id="Phobius"/>
    </source>
</evidence>
<feature type="compositionally biased region" description="Polar residues" evidence="1">
    <location>
        <begin position="333"/>
        <end position="347"/>
    </location>
</feature>
<dbReference type="Proteomes" id="UP000298493">
    <property type="component" value="Unassembled WGS sequence"/>
</dbReference>
<name>A0A4Z1P931_9PEZI</name>
<feature type="region of interest" description="Disordered" evidence="1">
    <location>
        <begin position="1"/>
        <end position="57"/>
    </location>
</feature>
<sequence>MDPFQAIYPPGFRPRNGVEPFGPSSGAGNLDASQTANPTPTNNPNQPSGGGSSSTDAFTVPASASVLSINGASITAPLGSSSTIGGDQSSSPVSTLYDSASAPISTLFNSAAGNFGSGTSVITSIVAMSTTTVTGLSNASASAAKLAGGTEDLTTGTPEPVLRDQTVIGVAVGIGIWLLIIIAALSWCLWRKRNIRERGERLDDDNATSMPRNMSQSDVEAIMGMAPARPAVARSRSLAPTIPPPAFLTRSRSTMDVMPGPLESHPISRTASYSHDDREEMSSLSLFEYGNLGSRLSAPPRSPSTPFPGAQRISHSSDVTSSSSQTSRRPRTLAQTRALSTTSNPERGTTPGPIAALPPSLGKLNSWLEENRRRSRRTASSSGVGMDLPRPTNTTREEIEKGEEEDDMIKEPGRIRADSGTLGTGPPIMSSRAGPAVPRPMSLASLKDVYRRSAGLEKVLKENSTISEKEVRPDTPAK</sequence>
<feature type="compositionally biased region" description="Low complexity" evidence="1">
    <location>
        <begin position="32"/>
        <end position="47"/>
    </location>
</feature>
<evidence type="ECO:0000256" key="1">
    <source>
        <dbReference type="SAM" id="MobiDB-lite"/>
    </source>
</evidence>
<comment type="caution">
    <text evidence="3">The sequence shown here is derived from an EMBL/GenBank/DDBJ whole genome shotgun (WGS) entry which is preliminary data.</text>
</comment>
<gene>
    <name evidence="3" type="ORF">E6O75_ATG10490</name>
</gene>
<accession>A0A4Z1P931</accession>
<keyword evidence="4" id="KW-1185">Reference proteome</keyword>
<organism evidence="3 4">
    <name type="scientific">Venturia nashicola</name>
    <dbReference type="NCBI Taxonomy" id="86259"/>
    <lineage>
        <taxon>Eukaryota</taxon>
        <taxon>Fungi</taxon>
        <taxon>Dikarya</taxon>
        <taxon>Ascomycota</taxon>
        <taxon>Pezizomycotina</taxon>
        <taxon>Dothideomycetes</taxon>
        <taxon>Pleosporomycetidae</taxon>
        <taxon>Venturiales</taxon>
        <taxon>Venturiaceae</taxon>
        <taxon>Venturia</taxon>
    </lineage>
</organism>
<evidence type="ECO:0000313" key="3">
    <source>
        <dbReference type="EMBL" id="TID17845.1"/>
    </source>
</evidence>
<feature type="region of interest" description="Disordered" evidence="1">
    <location>
        <begin position="295"/>
        <end position="439"/>
    </location>
</feature>
<reference evidence="3 4" key="1">
    <citation type="submission" date="2019-04" db="EMBL/GenBank/DDBJ databases">
        <title>High contiguity whole genome sequence and gene annotation resource for two Venturia nashicola isolates.</title>
        <authorList>
            <person name="Prokchorchik M."/>
            <person name="Won K."/>
            <person name="Lee Y."/>
            <person name="Choi E.D."/>
            <person name="Segonzac C."/>
            <person name="Sohn K.H."/>
        </authorList>
    </citation>
    <scope>NUCLEOTIDE SEQUENCE [LARGE SCALE GENOMIC DNA]</scope>
    <source>
        <strain evidence="3 4">PRI2</strain>
    </source>
</reference>
<evidence type="ECO:0000313" key="4">
    <source>
        <dbReference type="Proteomes" id="UP000298493"/>
    </source>
</evidence>
<protein>
    <submittedName>
        <fullName evidence="3">Uncharacterized protein</fullName>
    </submittedName>
</protein>
<dbReference type="EMBL" id="SNSC02000015">
    <property type="protein sequence ID" value="TID17845.1"/>
    <property type="molecule type" value="Genomic_DNA"/>
</dbReference>